<accession>A0A9N7YCE5</accession>
<comment type="caution">
    <text evidence="2">The sequence shown here is derived from an EMBL/GenBank/DDBJ whole genome shotgun (WGS) entry which is preliminary data.</text>
</comment>
<gene>
    <name evidence="2" type="ORF">PLEPLA_LOCUS8461</name>
</gene>
<reference evidence="2" key="1">
    <citation type="submission" date="2020-03" db="EMBL/GenBank/DDBJ databases">
        <authorList>
            <person name="Weist P."/>
        </authorList>
    </citation>
    <scope>NUCLEOTIDE SEQUENCE</scope>
</reference>
<evidence type="ECO:0000313" key="3">
    <source>
        <dbReference type="Proteomes" id="UP001153269"/>
    </source>
</evidence>
<dbReference type="EMBL" id="CADEAL010000466">
    <property type="protein sequence ID" value="CAB1420586.1"/>
    <property type="molecule type" value="Genomic_DNA"/>
</dbReference>
<name>A0A9N7YCE5_PLEPL</name>
<dbReference type="AlphaFoldDB" id="A0A9N7YCE5"/>
<dbReference type="Proteomes" id="UP001153269">
    <property type="component" value="Unassembled WGS sequence"/>
</dbReference>
<keyword evidence="3" id="KW-1185">Reference proteome</keyword>
<protein>
    <submittedName>
        <fullName evidence="2">Uncharacterized protein</fullName>
    </submittedName>
</protein>
<proteinExistence type="predicted"/>
<feature type="region of interest" description="Disordered" evidence="1">
    <location>
        <begin position="106"/>
        <end position="128"/>
    </location>
</feature>
<sequence>MVGPVASRGSWLSPHNVICLLAEELLSPRAVSSRSSLDDVSVTASVLQGGVVGPTPNPQPGGPGAAFRPASTLKPARHGCTYGGYEYPPALLIDLNKKLNYSNLATGGIESKRLTEREREKDKREGRK</sequence>
<feature type="region of interest" description="Disordered" evidence="1">
    <location>
        <begin position="48"/>
        <end position="70"/>
    </location>
</feature>
<evidence type="ECO:0000313" key="2">
    <source>
        <dbReference type="EMBL" id="CAB1420586.1"/>
    </source>
</evidence>
<evidence type="ECO:0000256" key="1">
    <source>
        <dbReference type="SAM" id="MobiDB-lite"/>
    </source>
</evidence>
<organism evidence="2 3">
    <name type="scientific">Pleuronectes platessa</name>
    <name type="common">European plaice</name>
    <dbReference type="NCBI Taxonomy" id="8262"/>
    <lineage>
        <taxon>Eukaryota</taxon>
        <taxon>Metazoa</taxon>
        <taxon>Chordata</taxon>
        <taxon>Craniata</taxon>
        <taxon>Vertebrata</taxon>
        <taxon>Euteleostomi</taxon>
        <taxon>Actinopterygii</taxon>
        <taxon>Neopterygii</taxon>
        <taxon>Teleostei</taxon>
        <taxon>Neoteleostei</taxon>
        <taxon>Acanthomorphata</taxon>
        <taxon>Carangaria</taxon>
        <taxon>Pleuronectiformes</taxon>
        <taxon>Pleuronectoidei</taxon>
        <taxon>Pleuronectidae</taxon>
        <taxon>Pleuronectes</taxon>
    </lineage>
</organism>
<feature type="compositionally biased region" description="Basic and acidic residues" evidence="1">
    <location>
        <begin position="110"/>
        <end position="128"/>
    </location>
</feature>